<feature type="compositionally biased region" description="Polar residues" evidence="1">
    <location>
        <begin position="507"/>
        <end position="528"/>
    </location>
</feature>
<feature type="compositionally biased region" description="Polar residues" evidence="1">
    <location>
        <begin position="469"/>
        <end position="480"/>
    </location>
</feature>
<dbReference type="EMBL" id="NPIC01000002">
    <property type="protein sequence ID" value="RDL39113.1"/>
    <property type="molecule type" value="Genomic_DNA"/>
</dbReference>
<evidence type="ECO:0000313" key="2">
    <source>
        <dbReference type="EMBL" id="RDL39113.1"/>
    </source>
</evidence>
<dbReference type="GeneID" id="43596302"/>
<feature type="region of interest" description="Disordered" evidence="1">
    <location>
        <begin position="465"/>
        <end position="541"/>
    </location>
</feature>
<dbReference type="Proteomes" id="UP000254866">
    <property type="component" value="Unassembled WGS sequence"/>
</dbReference>
<protein>
    <recommendedName>
        <fullName evidence="4">F-box domain-containing protein</fullName>
    </recommendedName>
</protein>
<evidence type="ECO:0000256" key="1">
    <source>
        <dbReference type="SAM" id="MobiDB-lite"/>
    </source>
</evidence>
<dbReference type="AlphaFoldDB" id="A0A370TUA2"/>
<name>A0A370TUA2_9HELO</name>
<organism evidence="2 3">
    <name type="scientific">Venustampulla echinocandica</name>
    <dbReference type="NCBI Taxonomy" id="2656787"/>
    <lineage>
        <taxon>Eukaryota</taxon>
        <taxon>Fungi</taxon>
        <taxon>Dikarya</taxon>
        <taxon>Ascomycota</taxon>
        <taxon>Pezizomycotina</taxon>
        <taxon>Leotiomycetes</taxon>
        <taxon>Helotiales</taxon>
        <taxon>Pleuroascaceae</taxon>
        <taxon>Venustampulla</taxon>
    </lineage>
</organism>
<comment type="caution">
    <text evidence="2">The sequence shown here is derived from an EMBL/GenBank/DDBJ whole genome shotgun (WGS) entry which is preliminary data.</text>
</comment>
<sequence>MATLVIPACRMSSPHPYHLPQPGSSLRIHVQGNKTVIEQVFSDSTKLPSESQPLLSDRTSFDETGLSFAKMVFPLLYGRDVDPGIPDDFVPRFQLVTYSGKAGECLPREHCIDGYGITFDHLVGPNNTNPEVLMINVFNPSDPDSVQFQQLDLTQYNTTSETSRPHRPALARLKSQRPAYTTSTAMAANIQAEMSEIPEAKTPDGNNRTGAGLDVMAQAPVTLKPDTYVEVLPAQTCKSGLNSNIEILPNEILSSIFRCLDTPKPSDSALHDEPTFDLTHTRSATLKAISCVSKRWRLETFPILFKYARCILPKLATSTSLSTPTEPFLDFVRRYSLRKVISSFTLVIHGESITCDSKATYRLDGVEAFWYSLFKIIDPVEVLLAAPVPVLGALTACSVSMEDAYRLDCPCHYLRLKRSSTLVSNSPVLEGISAHEYPTNNQTREIVEPVTANFSIDNIPDLAKRQGETRSNSGDSTPAETISEPKVDVLTEAIPSSSEHRVASAELQESSPNGQAYSSTDAQASLSENIPRGPSELAHPGSSALFDVRPWTTLLLNEGSFIQAYNSHEFWLIQVPSILPDLVGSVEDGRKPLISPGIRDMEYISLFPMSRHFSHFAMNLPRLDRLYVQIVPRNDILDRPEKMTMIEAENLWMERNSCYATVVRELFNAPPLGNYKYLQIFESGDAADRDAWLMAGKLFPVEYVKRSGNGWRIAGDGVFVRDSKDLAPERPDDGEGENLEFQGALIRWAWNGTTTLPISAYPLYELPLGPME</sequence>
<gene>
    <name evidence="2" type="ORF">BP5553_03453</name>
</gene>
<proteinExistence type="predicted"/>
<reference evidence="2 3" key="1">
    <citation type="journal article" date="2018" name="IMA Fungus">
        <title>IMA Genome-F 9: Draft genome sequence of Annulohypoxylon stygium, Aspergillus mulundensis, Berkeleyomyces basicola (syn. Thielaviopsis basicola), Ceratocystis smalleyi, two Cercospora beticola strains, Coleophoma cylindrospora, Fusarium fracticaudum, Phialophora cf. hyalina, and Morchella septimelata.</title>
        <authorList>
            <person name="Wingfield B.D."/>
            <person name="Bills G.F."/>
            <person name="Dong Y."/>
            <person name="Huang W."/>
            <person name="Nel W.J."/>
            <person name="Swalarsk-Parry B.S."/>
            <person name="Vaghefi N."/>
            <person name="Wilken P.M."/>
            <person name="An Z."/>
            <person name="de Beer Z.W."/>
            <person name="De Vos L."/>
            <person name="Chen L."/>
            <person name="Duong T.A."/>
            <person name="Gao Y."/>
            <person name="Hammerbacher A."/>
            <person name="Kikkert J.R."/>
            <person name="Li Y."/>
            <person name="Li H."/>
            <person name="Li K."/>
            <person name="Li Q."/>
            <person name="Liu X."/>
            <person name="Ma X."/>
            <person name="Naidoo K."/>
            <person name="Pethybridge S.J."/>
            <person name="Sun J."/>
            <person name="Steenkamp E.T."/>
            <person name="van der Nest M.A."/>
            <person name="van Wyk S."/>
            <person name="Wingfield M.J."/>
            <person name="Xiong C."/>
            <person name="Yue Q."/>
            <person name="Zhang X."/>
        </authorList>
    </citation>
    <scope>NUCLEOTIDE SEQUENCE [LARGE SCALE GENOMIC DNA]</scope>
    <source>
        <strain evidence="2 3">BP 5553</strain>
    </source>
</reference>
<dbReference type="STRING" id="2656787.A0A370TUA2"/>
<dbReference type="OrthoDB" id="5296720at2759"/>
<evidence type="ECO:0008006" key="4">
    <source>
        <dbReference type="Google" id="ProtNLM"/>
    </source>
</evidence>
<keyword evidence="3" id="KW-1185">Reference proteome</keyword>
<accession>A0A370TUA2</accession>
<evidence type="ECO:0000313" key="3">
    <source>
        <dbReference type="Proteomes" id="UP000254866"/>
    </source>
</evidence>
<dbReference type="RefSeq" id="XP_031871769.1">
    <property type="nucleotide sequence ID" value="XM_032012076.1"/>
</dbReference>